<name>A0ABR0S842_9HYPO</name>
<dbReference type="Gene3D" id="3.30.559.30">
    <property type="entry name" value="Nonribosomal peptide synthetase, condensation domain"/>
    <property type="match status" value="1"/>
</dbReference>
<dbReference type="Pfam" id="PF00668">
    <property type="entry name" value="Condensation"/>
    <property type="match status" value="1"/>
</dbReference>
<protein>
    <submittedName>
        <fullName evidence="2">Nonribosomal peptide synthetase dtxS1</fullName>
    </submittedName>
</protein>
<dbReference type="PANTHER" id="PTHR45527:SF1">
    <property type="entry name" value="FATTY ACID SYNTHASE"/>
    <property type="match status" value="1"/>
</dbReference>
<organism evidence="2 3">
    <name type="scientific">Cladobotryum mycophilum</name>
    <dbReference type="NCBI Taxonomy" id="491253"/>
    <lineage>
        <taxon>Eukaryota</taxon>
        <taxon>Fungi</taxon>
        <taxon>Dikarya</taxon>
        <taxon>Ascomycota</taxon>
        <taxon>Pezizomycotina</taxon>
        <taxon>Sordariomycetes</taxon>
        <taxon>Hypocreomycetidae</taxon>
        <taxon>Hypocreales</taxon>
        <taxon>Hypocreaceae</taxon>
        <taxon>Cladobotryum</taxon>
    </lineage>
</organism>
<comment type="caution">
    <text evidence="2">The sequence shown here is derived from an EMBL/GenBank/DDBJ whole genome shotgun (WGS) entry which is preliminary data.</text>
</comment>
<dbReference type="SUPFAM" id="SSF52777">
    <property type="entry name" value="CoA-dependent acyltransferases"/>
    <property type="match status" value="1"/>
</dbReference>
<evidence type="ECO:0000259" key="1">
    <source>
        <dbReference type="Pfam" id="PF00668"/>
    </source>
</evidence>
<proteinExistence type="predicted"/>
<keyword evidence="3" id="KW-1185">Reference proteome</keyword>
<feature type="domain" description="Condensation" evidence="1">
    <location>
        <begin position="53"/>
        <end position="242"/>
    </location>
</feature>
<dbReference type="PANTHER" id="PTHR45527">
    <property type="entry name" value="NONRIBOSOMAL PEPTIDE SYNTHETASE"/>
    <property type="match status" value="1"/>
</dbReference>
<sequence length="244" mass="27237">MGSMKEDRAEIFWRTALSDCDAVPFPNFPASLKHPVADGLIHHDIPLLGSPTLDIICAAWALVVGRTTNSEDVVFGITVSRGDAVVAPILSTVPMRIQHAAAHMTVSEHLHQVQRQVLDVMTVEPIGLHEIARISPDCQRACKFQTLLDIGLHDDDELGQIPCHHHNGGPSKRESPYALVLRIRMGIRKIHATARFDSRAITPWMTQKMMDRLEFVMAQFDTELDSALSSMTLLTNHDVQEIWK</sequence>
<evidence type="ECO:0000313" key="3">
    <source>
        <dbReference type="Proteomes" id="UP001338125"/>
    </source>
</evidence>
<reference evidence="2 3" key="1">
    <citation type="submission" date="2024-01" db="EMBL/GenBank/DDBJ databases">
        <title>Complete genome of Cladobotryum mycophilum ATHUM6906.</title>
        <authorList>
            <person name="Christinaki A.C."/>
            <person name="Myridakis A.I."/>
            <person name="Kouvelis V.N."/>
        </authorList>
    </citation>
    <scope>NUCLEOTIDE SEQUENCE [LARGE SCALE GENOMIC DNA]</scope>
    <source>
        <strain evidence="2 3">ATHUM6906</strain>
    </source>
</reference>
<dbReference type="Proteomes" id="UP001338125">
    <property type="component" value="Unassembled WGS sequence"/>
</dbReference>
<dbReference type="InterPro" id="IPR001242">
    <property type="entry name" value="Condensation_dom"/>
</dbReference>
<gene>
    <name evidence="2" type="ORF">PT974_12143</name>
</gene>
<evidence type="ECO:0000313" key="2">
    <source>
        <dbReference type="EMBL" id="KAK5988007.1"/>
    </source>
</evidence>
<dbReference type="EMBL" id="JAVFKD010000016">
    <property type="protein sequence ID" value="KAK5988007.1"/>
    <property type="molecule type" value="Genomic_DNA"/>
</dbReference>
<accession>A0ABR0S842</accession>